<dbReference type="EMBL" id="UINC01217399">
    <property type="protein sequence ID" value="SVE43982.1"/>
    <property type="molecule type" value="Genomic_DNA"/>
</dbReference>
<gene>
    <name evidence="1" type="ORF">METZ01_LOCUS496836</name>
</gene>
<reference evidence="1" key="1">
    <citation type="submission" date="2018-05" db="EMBL/GenBank/DDBJ databases">
        <authorList>
            <person name="Lanie J.A."/>
            <person name="Ng W.-L."/>
            <person name="Kazmierczak K.M."/>
            <person name="Andrzejewski T.M."/>
            <person name="Davidsen T.M."/>
            <person name="Wayne K.J."/>
            <person name="Tettelin H."/>
            <person name="Glass J.I."/>
            <person name="Rusch D."/>
            <person name="Podicherti R."/>
            <person name="Tsui H.-C.T."/>
            <person name="Winkler M.E."/>
        </authorList>
    </citation>
    <scope>NUCLEOTIDE SEQUENCE</scope>
</reference>
<organism evidence="1">
    <name type="scientific">marine metagenome</name>
    <dbReference type="NCBI Taxonomy" id="408172"/>
    <lineage>
        <taxon>unclassified sequences</taxon>
        <taxon>metagenomes</taxon>
        <taxon>ecological metagenomes</taxon>
    </lineage>
</organism>
<name>A0A383DHM8_9ZZZZ</name>
<sequence length="28" mass="3091">MTDNKTKIGILLPTRGLLLRGDQPPNLD</sequence>
<accession>A0A383DHM8</accession>
<feature type="non-terminal residue" evidence="1">
    <location>
        <position position="28"/>
    </location>
</feature>
<proteinExistence type="predicted"/>
<protein>
    <submittedName>
        <fullName evidence="1">Uncharacterized protein</fullName>
    </submittedName>
</protein>
<dbReference type="AlphaFoldDB" id="A0A383DHM8"/>
<evidence type="ECO:0000313" key="1">
    <source>
        <dbReference type="EMBL" id="SVE43982.1"/>
    </source>
</evidence>